<dbReference type="Pfam" id="PF06439">
    <property type="entry name" value="3keto-disac_hyd"/>
    <property type="match status" value="1"/>
</dbReference>
<dbReference type="Proteomes" id="UP000603141">
    <property type="component" value="Unassembled WGS sequence"/>
</dbReference>
<evidence type="ECO:0000313" key="2">
    <source>
        <dbReference type="EMBL" id="MBK1882643.1"/>
    </source>
</evidence>
<proteinExistence type="predicted"/>
<feature type="domain" description="3-keto-alpha-glucoside-1,2-lyase/3-keto-2-hydroxy-glucal hydratase" evidence="1">
    <location>
        <begin position="16"/>
        <end position="213"/>
    </location>
</feature>
<name>A0A934S695_9BACT</name>
<dbReference type="AlphaFoldDB" id="A0A934S695"/>
<sequence>MSAAPNTLTSEEIAEGFELLFDGKSLEHFRSFKKDEIDPKWQAIDGNLVLTEGGAGDIITRKQFADFEFRFEFNISVDGNSGVMWRVTEDSKNTYDSGPEFQILDSHSKVSYLHEISKKNIAGALYDFLPAKPEDFKGPDQWNEGVIRVQGTRIQLWLNGAVTADIDSTSDLWKELLAKSKFADWEKFNKMPSGYIALQDHNDRVAFRSLRIKEL</sequence>
<protein>
    <submittedName>
        <fullName evidence="2">DUF1080 domain-containing protein</fullName>
    </submittedName>
</protein>
<organism evidence="2 3">
    <name type="scientific">Luteolibacter pohnpeiensis</name>
    <dbReference type="NCBI Taxonomy" id="454153"/>
    <lineage>
        <taxon>Bacteria</taxon>
        <taxon>Pseudomonadati</taxon>
        <taxon>Verrucomicrobiota</taxon>
        <taxon>Verrucomicrobiia</taxon>
        <taxon>Verrucomicrobiales</taxon>
        <taxon>Verrucomicrobiaceae</taxon>
        <taxon>Luteolibacter</taxon>
    </lineage>
</organism>
<dbReference type="GO" id="GO:0016787">
    <property type="term" value="F:hydrolase activity"/>
    <property type="evidence" value="ECO:0007669"/>
    <property type="project" value="InterPro"/>
</dbReference>
<keyword evidence="3" id="KW-1185">Reference proteome</keyword>
<accession>A0A934S695</accession>
<evidence type="ECO:0000313" key="3">
    <source>
        <dbReference type="Proteomes" id="UP000603141"/>
    </source>
</evidence>
<dbReference type="InterPro" id="IPR010496">
    <property type="entry name" value="AL/BT2_dom"/>
</dbReference>
<gene>
    <name evidence="2" type="ORF">JIN85_09460</name>
</gene>
<evidence type="ECO:0000259" key="1">
    <source>
        <dbReference type="Pfam" id="PF06439"/>
    </source>
</evidence>
<dbReference type="RefSeq" id="WP_200269969.1">
    <property type="nucleotide sequence ID" value="NZ_JAENIJ010000012.1"/>
</dbReference>
<comment type="caution">
    <text evidence="2">The sequence shown here is derived from an EMBL/GenBank/DDBJ whole genome shotgun (WGS) entry which is preliminary data.</text>
</comment>
<dbReference type="Gene3D" id="2.60.120.560">
    <property type="entry name" value="Exo-inulinase, domain 1"/>
    <property type="match status" value="1"/>
</dbReference>
<dbReference type="EMBL" id="JAENIJ010000012">
    <property type="protein sequence ID" value="MBK1882643.1"/>
    <property type="molecule type" value="Genomic_DNA"/>
</dbReference>
<reference evidence="2" key="1">
    <citation type="submission" date="2021-01" db="EMBL/GenBank/DDBJ databases">
        <title>Modified the classification status of verrucomicrobia.</title>
        <authorList>
            <person name="Feng X."/>
        </authorList>
    </citation>
    <scope>NUCLEOTIDE SEQUENCE</scope>
    <source>
        <strain evidence="2">KCTC 22041</strain>
    </source>
</reference>